<dbReference type="Proteomes" id="UP000828941">
    <property type="component" value="Chromosome 8"/>
</dbReference>
<keyword evidence="2" id="KW-1185">Reference proteome</keyword>
<evidence type="ECO:0000313" key="2">
    <source>
        <dbReference type="Proteomes" id="UP000828941"/>
    </source>
</evidence>
<comment type="caution">
    <text evidence="1">The sequence shown here is derived from an EMBL/GenBank/DDBJ whole genome shotgun (WGS) entry which is preliminary data.</text>
</comment>
<dbReference type="EMBL" id="CM039433">
    <property type="protein sequence ID" value="KAI4328845.1"/>
    <property type="molecule type" value="Genomic_DNA"/>
</dbReference>
<evidence type="ECO:0000313" key="1">
    <source>
        <dbReference type="EMBL" id="KAI4328845.1"/>
    </source>
</evidence>
<reference evidence="1 2" key="1">
    <citation type="journal article" date="2022" name="DNA Res.">
        <title>Chromosomal-level genome assembly of the orchid tree Bauhinia variegata (Leguminosae; Cercidoideae) supports the allotetraploid origin hypothesis of Bauhinia.</title>
        <authorList>
            <person name="Zhong Y."/>
            <person name="Chen Y."/>
            <person name="Zheng D."/>
            <person name="Pang J."/>
            <person name="Liu Y."/>
            <person name="Luo S."/>
            <person name="Meng S."/>
            <person name="Qian L."/>
            <person name="Wei D."/>
            <person name="Dai S."/>
            <person name="Zhou R."/>
        </authorList>
    </citation>
    <scope>NUCLEOTIDE SEQUENCE [LARGE SCALE GENOMIC DNA]</scope>
    <source>
        <strain evidence="1">BV-YZ2020</strain>
    </source>
</reference>
<gene>
    <name evidence="1" type="ORF">L6164_021168</name>
</gene>
<accession>A0ACB9MY57</accession>
<organism evidence="1 2">
    <name type="scientific">Bauhinia variegata</name>
    <name type="common">Purple orchid tree</name>
    <name type="synonym">Phanera variegata</name>
    <dbReference type="NCBI Taxonomy" id="167791"/>
    <lineage>
        <taxon>Eukaryota</taxon>
        <taxon>Viridiplantae</taxon>
        <taxon>Streptophyta</taxon>
        <taxon>Embryophyta</taxon>
        <taxon>Tracheophyta</taxon>
        <taxon>Spermatophyta</taxon>
        <taxon>Magnoliopsida</taxon>
        <taxon>eudicotyledons</taxon>
        <taxon>Gunneridae</taxon>
        <taxon>Pentapetalae</taxon>
        <taxon>rosids</taxon>
        <taxon>fabids</taxon>
        <taxon>Fabales</taxon>
        <taxon>Fabaceae</taxon>
        <taxon>Cercidoideae</taxon>
        <taxon>Cercideae</taxon>
        <taxon>Bauhiniinae</taxon>
        <taxon>Bauhinia</taxon>
    </lineage>
</organism>
<protein>
    <submittedName>
        <fullName evidence="1">Uncharacterized protein</fullName>
    </submittedName>
</protein>
<proteinExistence type="predicted"/>
<sequence>MTTEEKQVRPLTQVADRPSSGDDDDTLDLKRIRRRKIMKWCVCMTCFLLLVTTVIIVLIFTVFRVRDPIIRMNGFRVTKLELINKTIPKPGVNMSVIADVSVKNPNAASFRYSNTTATLYYHGITVGEARGPPGQSKARRTTRMNITIDIITDRLLSSPNLSTDVDSGLLTMSIYSTVPGRVKILNLFRKHVVVKTNCTATVNISSQAIKEQKCKRKVII</sequence>
<name>A0ACB9MY57_BAUVA</name>